<dbReference type="PROSITE" id="PS51708">
    <property type="entry name" value="CHAD"/>
    <property type="match status" value="1"/>
</dbReference>
<dbReference type="eggNOG" id="COG5607">
    <property type="taxonomic scope" value="Bacteria"/>
</dbReference>
<dbReference type="AlphaFoldDB" id="I5B4V8"/>
<dbReference type="RefSeq" id="WP_004074072.1">
    <property type="nucleotide sequence ID" value="NZ_CM001488.1"/>
</dbReference>
<dbReference type="EMBL" id="CM001488">
    <property type="protein sequence ID" value="EIM64521.1"/>
    <property type="molecule type" value="Genomic_DNA"/>
</dbReference>
<evidence type="ECO:0000259" key="2">
    <source>
        <dbReference type="PROSITE" id="PS51708"/>
    </source>
</evidence>
<dbReference type="InterPro" id="IPR038186">
    <property type="entry name" value="CHAD_dom_sf"/>
</dbReference>
<dbReference type="HOGENOM" id="CLU_025044_0_0_7"/>
<protein>
    <recommendedName>
        <fullName evidence="2">CHAD domain-containing protein</fullName>
    </recommendedName>
</protein>
<reference evidence="3 4" key="2">
    <citation type="submission" date="2012-02" db="EMBL/GenBank/DDBJ databases">
        <title>Improved High-Quality Draft sequence of Desulfobacter postgatei 2ac9.</title>
        <authorList>
            <consortium name="US DOE Joint Genome Institute"/>
            <person name="Lucas S."/>
            <person name="Han J."/>
            <person name="Lapidus A."/>
            <person name="Cheng J.-F."/>
            <person name="Goodwin L."/>
            <person name="Pitluck S."/>
            <person name="Peters L."/>
            <person name="Ovchinnikova G."/>
            <person name="Held B."/>
            <person name="Detter J.C."/>
            <person name="Han C."/>
            <person name="Tapia R."/>
            <person name="Land M."/>
            <person name="Hauser L."/>
            <person name="Kyrpides N."/>
            <person name="Ivanova N."/>
            <person name="Pagani I."/>
            <person name="Orellana R."/>
            <person name="Lovley D."/>
            <person name="Woyke T."/>
        </authorList>
    </citation>
    <scope>NUCLEOTIDE SEQUENCE [LARGE SCALE GENOMIC DNA]</scope>
    <source>
        <strain evidence="3 4">2ac9</strain>
    </source>
</reference>
<organism evidence="3 4">
    <name type="scientific">Desulfobacter postgatei 2ac9</name>
    <dbReference type="NCBI Taxonomy" id="879212"/>
    <lineage>
        <taxon>Bacteria</taxon>
        <taxon>Pseudomonadati</taxon>
        <taxon>Thermodesulfobacteriota</taxon>
        <taxon>Desulfobacteria</taxon>
        <taxon>Desulfobacterales</taxon>
        <taxon>Desulfobacteraceae</taxon>
        <taxon>Desulfobacter</taxon>
    </lineage>
</organism>
<dbReference type="InterPro" id="IPR007899">
    <property type="entry name" value="CHAD_dom"/>
</dbReference>
<dbReference type="STRING" id="879212.DespoDRAFT_02684"/>
<gene>
    <name evidence="3" type="ORF">DespoDRAFT_02684</name>
</gene>
<proteinExistence type="predicted"/>
<dbReference type="SMART" id="SM00880">
    <property type="entry name" value="CHAD"/>
    <property type="match status" value="1"/>
</dbReference>
<sequence>MNLPSSQTFMLSAAVNVKKINAELKNANMTLAGTGCEPQEGIVLDTFDAAVYNSGALLIQTQSDLVRLCWSGDLITQTAPESEWQFARDLPLGPVRNLLLNQSPLRSFKPAGQVTIIRDTLRLLDDEQKTCCRVESVSLSRGKNTWSWLRTCPMRGYSDNHTLICGILKKMEKPGLPAEVLKLRISDYTSKPEIRLSENAPARQSLCTIVQTFLQVTRRNEPGLIDDLDTEFLHQWRVSLRKVRSVLTLFKGVVAIETLDQLKQDFRDIMQDTNLMRDRDVYLLSRDDYFALVRPQLHPGLEVLFELLQQDRDEAFGKVKAMLKSKAYKKQIKSIQKLFENPKDLPQGPKADAPSKVFAADLVLKRYKKVCKLAGNITDKTTDETIHELRIQCKKLRYLIESAQPLFDDNQVKSLLKNLKGLQEHLGSFNDQSVQQATLAQCLDRYPGTGPNAKALAESIGALTAMLYRKQLEERRMIIENLSRFYSPDTQGAFNALFDLKRIAANPKPETGEQDKNQVESYGDKNL</sequence>
<dbReference type="PANTHER" id="PTHR39339">
    <property type="entry name" value="SLR1444 PROTEIN"/>
    <property type="match status" value="1"/>
</dbReference>
<evidence type="ECO:0000256" key="1">
    <source>
        <dbReference type="SAM" id="MobiDB-lite"/>
    </source>
</evidence>
<accession>I5B4V8</accession>
<keyword evidence="4" id="KW-1185">Reference proteome</keyword>
<reference evidence="3 4" key="1">
    <citation type="submission" date="2011-09" db="EMBL/GenBank/DDBJ databases">
        <authorList>
            <consortium name="US DOE Joint Genome Institute (JGI-PGF)"/>
            <person name="Lucas S."/>
            <person name="Han J."/>
            <person name="Lapidus A."/>
            <person name="Cheng J.-F."/>
            <person name="Goodwin L."/>
            <person name="Pitluck S."/>
            <person name="Peters L."/>
            <person name="Land M.L."/>
            <person name="Hauser L."/>
            <person name="Orellana R."/>
            <person name="Lovley D."/>
            <person name="Woyke T.J."/>
        </authorList>
    </citation>
    <scope>NUCLEOTIDE SEQUENCE [LARGE SCALE GENOMIC DNA]</scope>
    <source>
        <strain evidence="3 4">2ac9</strain>
    </source>
</reference>
<dbReference type="Proteomes" id="UP000005778">
    <property type="component" value="Chromosome"/>
</dbReference>
<dbReference type="Pfam" id="PF05235">
    <property type="entry name" value="CHAD"/>
    <property type="match status" value="1"/>
</dbReference>
<name>I5B4V8_9BACT</name>
<dbReference type="Gene3D" id="1.40.20.10">
    <property type="entry name" value="CHAD domain"/>
    <property type="match status" value="1"/>
</dbReference>
<dbReference type="PANTHER" id="PTHR39339:SF1">
    <property type="entry name" value="CHAD DOMAIN-CONTAINING PROTEIN"/>
    <property type="match status" value="1"/>
</dbReference>
<feature type="region of interest" description="Disordered" evidence="1">
    <location>
        <begin position="505"/>
        <end position="527"/>
    </location>
</feature>
<evidence type="ECO:0000313" key="3">
    <source>
        <dbReference type="EMBL" id="EIM64521.1"/>
    </source>
</evidence>
<evidence type="ECO:0000313" key="4">
    <source>
        <dbReference type="Proteomes" id="UP000005778"/>
    </source>
</evidence>
<dbReference type="OrthoDB" id="9777271at2"/>
<feature type="domain" description="CHAD" evidence="2">
    <location>
        <begin position="199"/>
        <end position="494"/>
    </location>
</feature>
<feature type="compositionally biased region" description="Basic and acidic residues" evidence="1">
    <location>
        <begin position="510"/>
        <end position="527"/>
    </location>
</feature>